<evidence type="ECO:0000313" key="2">
    <source>
        <dbReference type="EnsemblMetazoa" id="ASIC010016-PA"/>
    </source>
</evidence>
<gene>
    <name evidence="1" type="ORF">ZHAS_00010016</name>
</gene>
<dbReference type="VEuPathDB" id="VectorBase:ASIC010016"/>
<evidence type="ECO:0000313" key="3">
    <source>
        <dbReference type="Proteomes" id="UP000030765"/>
    </source>
</evidence>
<reference evidence="1 3" key="1">
    <citation type="journal article" date="2014" name="BMC Genomics">
        <title>Genome sequence of Anopheles sinensis provides insight into genetics basis of mosquito competence for malaria parasites.</title>
        <authorList>
            <person name="Zhou D."/>
            <person name="Zhang D."/>
            <person name="Ding G."/>
            <person name="Shi L."/>
            <person name="Hou Q."/>
            <person name="Ye Y."/>
            <person name="Xu Y."/>
            <person name="Zhou H."/>
            <person name="Xiong C."/>
            <person name="Li S."/>
            <person name="Yu J."/>
            <person name="Hong S."/>
            <person name="Yu X."/>
            <person name="Zou P."/>
            <person name="Chen C."/>
            <person name="Chang X."/>
            <person name="Wang W."/>
            <person name="Lv Y."/>
            <person name="Sun Y."/>
            <person name="Ma L."/>
            <person name="Shen B."/>
            <person name="Zhu C."/>
        </authorList>
    </citation>
    <scope>NUCLEOTIDE SEQUENCE [LARGE SCALE GENOMIC DNA]</scope>
</reference>
<proteinExistence type="predicted"/>
<dbReference type="AlphaFoldDB" id="A0A084VWI4"/>
<dbReference type="EMBL" id="KE525174">
    <property type="protein sequence ID" value="KFB42328.1"/>
    <property type="molecule type" value="Genomic_DNA"/>
</dbReference>
<protein>
    <submittedName>
        <fullName evidence="1 2">ADP-ribosylation factor-like protein 6-like isoform X1</fullName>
    </submittedName>
</protein>
<keyword evidence="3" id="KW-1185">Reference proteome</keyword>
<sequence length="58" mass="6538">MLKQYVLCCIVPHARSLKPPEDALSADNAWSRQAGPRALEWKHIDLERRGNIVPTIGD</sequence>
<reference evidence="2" key="2">
    <citation type="submission" date="2020-05" db="UniProtKB">
        <authorList>
            <consortium name="EnsemblMetazoa"/>
        </authorList>
    </citation>
    <scope>IDENTIFICATION</scope>
</reference>
<organism evidence="1">
    <name type="scientific">Anopheles sinensis</name>
    <name type="common">Mosquito</name>
    <dbReference type="NCBI Taxonomy" id="74873"/>
    <lineage>
        <taxon>Eukaryota</taxon>
        <taxon>Metazoa</taxon>
        <taxon>Ecdysozoa</taxon>
        <taxon>Arthropoda</taxon>
        <taxon>Hexapoda</taxon>
        <taxon>Insecta</taxon>
        <taxon>Pterygota</taxon>
        <taxon>Neoptera</taxon>
        <taxon>Endopterygota</taxon>
        <taxon>Diptera</taxon>
        <taxon>Nematocera</taxon>
        <taxon>Culicoidea</taxon>
        <taxon>Culicidae</taxon>
        <taxon>Anophelinae</taxon>
        <taxon>Anopheles</taxon>
    </lineage>
</organism>
<accession>A0A084VWI4</accession>
<dbReference type="Proteomes" id="UP000030765">
    <property type="component" value="Unassembled WGS sequence"/>
</dbReference>
<dbReference type="EnsemblMetazoa" id="ASIC010016-RA">
    <property type="protein sequence ID" value="ASIC010016-PA"/>
    <property type="gene ID" value="ASIC010016"/>
</dbReference>
<dbReference type="EMBL" id="ATLV01017598">
    <property type="status" value="NOT_ANNOTATED_CDS"/>
    <property type="molecule type" value="Genomic_DNA"/>
</dbReference>
<name>A0A084VWI4_ANOSI</name>
<evidence type="ECO:0000313" key="1">
    <source>
        <dbReference type="EMBL" id="KFB42328.1"/>
    </source>
</evidence>